<proteinExistence type="predicted"/>
<dbReference type="VEuPathDB" id="GiardiaDB:GL50803_6896"/>
<reference evidence="2 3" key="1">
    <citation type="journal article" date="2007" name="Science">
        <title>Genomic minimalism in the early diverging intestinal parasite Giardia lamblia.</title>
        <authorList>
            <person name="Morrison H.G."/>
            <person name="McArthur A.G."/>
            <person name="Gillin F.D."/>
            <person name="Aley S.B."/>
            <person name="Adam R.D."/>
            <person name="Olsen G.J."/>
            <person name="Best A.A."/>
            <person name="Cande W.Z."/>
            <person name="Chen F."/>
            <person name="Cipriano M.J."/>
            <person name="Davids B.J."/>
            <person name="Dawson S.C."/>
            <person name="Elmendorf H.G."/>
            <person name="Hehl A.B."/>
            <person name="Holder M.E."/>
            <person name="Huse S.M."/>
            <person name="Kim U.U."/>
            <person name="Lasek-Nesselquist E."/>
            <person name="Manning G."/>
            <person name="Nigam A."/>
            <person name="Nixon J.E."/>
            <person name="Palm D."/>
            <person name="Passamaneck N.E."/>
            <person name="Prabhu A."/>
            <person name="Reich C.I."/>
            <person name="Reiner D.S."/>
            <person name="Samuelson J."/>
            <person name="Svard S.G."/>
            <person name="Sogin M.L."/>
        </authorList>
    </citation>
    <scope>NUCLEOTIDE SEQUENCE [LARGE SCALE GENOMIC DNA]</scope>
    <source>
        <strain evidence="2 3">WB C6</strain>
    </source>
</reference>
<dbReference type="EMBL" id="AACB03000004">
    <property type="protein sequence ID" value="KAE8302289.1"/>
    <property type="molecule type" value="Genomic_DNA"/>
</dbReference>
<feature type="region of interest" description="Disordered" evidence="1">
    <location>
        <begin position="248"/>
        <end position="270"/>
    </location>
</feature>
<gene>
    <name evidence="2" type="ORF">GL50803_006896</name>
</gene>
<organism evidence="2 3">
    <name type="scientific">Giardia intestinalis (strain ATCC 50803 / WB clone C6)</name>
    <name type="common">Giardia lamblia</name>
    <dbReference type="NCBI Taxonomy" id="184922"/>
    <lineage>
        <taxon>Eukaryota</taxon>
        <taxon>Metamonada</taxon>
        <taxon>Diplomonadida</taxon>
        <taxon>Hexamitidae</taxon>
        <taxon>Giardiinae</taxon>
        <taxon>Giardia</taxon>
    </lineage>
</organism>
<dbReference type="GeneID" id="5699054"/>
<dbReference type="RefSeq" id="XP_001706174.1">
    <property type="nucleotide sequence ID" value="XM_001706122.1"/>
</dbReference>
<evidence type="ECO:0000313" key="2">
    <source>
        <dbReference type="EMBL" id="KAE8302289.1"/>
    </source>
</evidence>
<accession>A8BLT1</accession>
<dbReference type="KEGG" id="gla:GL50803_006896"/>
<evidence type="ECO:0000313" key="3">
    <source>
        <dbReference type="Proteomes" id="UP000001548"/>
    </source>
</evidence>
<name>A8BLT1_GIAIC</name>
<dbReference type="AlphaFoldDB" id="A8BLT1"/>
<evidence type="ECO:0000256" key="1">
    <source>
        <dbReference type="SAM" id="MobiDB-lite"/>
    </source>
</evidence>
<keyword evidence="3" id="KW-1185">Reference proteome</keyword>
<feature type="compositionally biased region" description="Polar residues" evidence="1">
    <location>
        <begin position="248"/>
        <end position="261"/>
    </location>
</feature>
<dbReference type="Proteomes" id="UP000001548">
    <property type="component" value="Unassembled WGS sequence"/>
</dbReference>
<protein>
    <submittedName>
        <fullName evidence="2">Uncharacterized protein</fullName>
    </submittedName>
</protein>
<sequence length="284" mass="31280">MDDLCRNLESGDKIIDIVSEERVRSDGMQPEGWAERTSYKNNEIPANPPYKAKIYNLSQLTCEDFRSFLTDSGISIVKLEEHNGFCVEVQTPDDLAFIVSLDGEYYDEEHGEDDPPIKVRVLYESRYNNHYPPTELTRDMLQGAGAGDFVFRTADSRAGTSGFSRENMGAADHGSSTLDRARFAMSDGASVDNASTSAPLLNFRDSGKASLPVAFSKPPDLDLAFRQKGLSGDLGSMRSGTSCISSYQPAQQKRTYQPPQLSSFASRRSAAKKTVDENGWTING</sequence>
<dbReference type="OMA" id="LAFRQKG"/>
<dbReference type="HOGENOM" id="CLU_981571_0_0_1"/>
<comment type="caution">
    <text evidence="2">The sequence shown here is derived from an EMBL/GenBank/DDBJ whole genome shotgun (WGS) entry which is preliminary data.</text>
</comment>